<keyword evidence="2" id="KW-1185">Reference proteome</keyword>
<evidence type="ECO:0000313" key="2">
    <source>
        <dbReference type="Proteomes" id="UP000053593"/>
    </source>
</evidence>
<sequence>MFLHVCPQKTSGKFYLFLAPHGPIYLSFLSSEPRFPQEIFYHFIDESSDSTAQLKVLSLVCKSWHIRSREHLFRLFSIHERLIIPDESYQERSLRRQFLTQTFDWLLHDRRITDLFKGFYVPPCALDMRKKFGMTVHHHQRESYVPHPWMRQDTFPPNQYHFLVLDGIDLQMRTLPIILQSNTDPGFKKVFLKNLVVFFGHHGSSSSEGPLEYLAAFAPSLETLCISNFHAKEPGQSHVQDNDTPSLGYLRQALQKPLIRDQVCGKSVTLKRFMLHDVEAVPRNRVLEILIFETPYLNFANLEYLAIDSTGIALLVGRSHILRNVKHLSLFDKERSRLSA</sequence>
<dbReference type="AlphaFoldDB" id="A0A0D0BAR5"/>
<dbReference type="HOGENOM" id="CLU_816499_0_0_1"/>
<protein>
    <submittedName>
        <fullName evidence="1">Uncharacterized protein</fullName>
    </submittedName>
</protein>
<accession>A0A0D0BAR5</accession>
<dbReference type="EMBL" id="KN834864">
    <property type="protein sequence ID" value="KIK51391.1"/>
    <property type="molecule type" value="Genomic_DNA"/>
</dbReference>
<organism evidence="1 2">
    <name type="scientific">Collybiopsis luxurians FD-317 M1</name>
    <dbReference type="NCBI Taxonomy" id="944289"/>
    <lineage>
        <taxon>Eukaryota</taxon>
        <taxon>Fungi</taxon>
        <taxon>Dikarya</taxon>
        <taxon>Basidiomycota</taxon>
        <taxon>Agaricomycotina</taxon>
        <taxon>Agaricomycetes</taxon>
        <taxon>Agaricomycetidae</taxon>
        <taxon>Agaricales</taxon>
        <taxon>Marasmiineae</taxon>
        <taxon>Omphalotaceae</taxon>
        <taxon>Collybiopsis</taxon>
        <taxon>Collybiopsis luxurians</taxon>
    </lineage>
</organism>
<name>A0A0D0BAR5_9AGAR</name>
<dbReference type="Proteomes" id="UP000053593">
    <property type="component" value="Unassembled WGS sequence"/>
</dbReference>
<reference evidence="1 2" key="1">
    <citation type="submission" date="2014-04" db="EMBL/GenBank/DDBJ databases">
        <title>Evolutionary Origins and Diversification of the Mycorrhizal Mutualists.</title>
        <authorList>
            <consortium name="DOE Joint Genome Institute"/>
            <consortium name="Mycorrhizal Genomics Consortium"/>
            <person name="Kohler A."/>
            <person name="Kuo A."/>
            <person name="Nagy L.G."/>
            <person name="Floudas D."/>
            <person name="Copeland A."/>
            <person name="Barry K.W."/>
            <person name="Cichocki N."/>
            <person name="Veneault-Fourrey C."/>
            <person name="LaButti K."/>
            <person name="Lindquist E.A."/>
            <person name="Lipzen A."/>
            <person name="Lundell T."/>
            <person name="Morin E."/>
            <person name="Murat C."/>
            <person name="Riley R."/>
            <person name="Ohm R."/>
            <person name="Sun H."/>
            <person name="Tunlid A."/>
            <person name="Henrissat B."/>
            <person name="Grigoriev I.V."/>
            <person name="Hibbett D.S."/>
            <person name="Martin F."/>
        </authorList>
    </citation>
    <scope>NUCLEOTIDE SEQUENCE [LARGE SCALE GENOMIC DNA]</scope>
    <source>
        <strain evidence="1 2">FD-317 M1</strain>
    </source>
</reference>
<dbReference type="OrthoDB" id="2788229at2759"/>
<evidence type="ECO:0000313" key="1">
    <source>
        <dbReference type="EMBL" id="KIK51391.1"/>
    </source>
</evidence>
<gene>
    <name evidence="1" type="ORF">GYMLUDRAFT_394885</name>
</gene>
<proteinExistence type="predicted"/>